<name>A0AA39PVZ7_9AGAR</name>
<feature type="region of interest" description="Disordered" evidence="1">
    <location>
        <begin position="40"/>
        <end position="81"/>
    </location>
</feature>
<evidence type="ECO:0000256" key="1">
    <source>
        <dbReference type="SAM" id="MobiDB-lite"/>
    </source>
</evidence>
<protein>
    <submittedName>
        <fullName evidence="2">Uncharacterized protein</fullName>
    </submittedName>
</protein>
<comment type="caution">
    <text evidence="2">The sequence shown here is derived from an EMBL/GenBank/DDBJ whole genome shotgun (WGS) entry which is preliminary data.</text>
</comment>
<dbReference type="EMBL" id="JAUEPR010000001">
    <property type="protein sequence ID" value="KAK0491446.1"/>
    <property type="molecule type" value="Genomic_DNA"/>
</dbReference>
<feature type="region of interest" description="Disordered" evidence="1">
    <location>
        <begin position="294"/>
        <end position="329"/>
    </location>
</feature>
<reference evidence="2" key="1">
    <citation type="submission" date="2023-06" db="EMBL/GenBank/DDBJ databases">
        <authorList>
            <consortium name="Lawrence Berkeley National Laboratory"/>
            <person name="Ahrendt S."/>
            <person name="Sahu N."/>
            <person name="Indic B."/>
            <person name="Wong-Bajracharya J."/>
            <person name="Merenyi Z."/>
            <person name="Ke H.-M."/>
            <person name="Monk M."/>
            <person name="Kocsube S."/>
            <person name="Drula E."/>
            <person name="Lipzen A."/>
            <person name="Balint B."/>
            <person name="Henrissat B."/>
            <person name="Andreopoulos B."/>
            <person name="Martin F.M."/>
            <person name="Harder C.B."/>
            <person name="Rigling D."/>
            <person name="Ford K.L."/>
            <person name="Foster G.D."/>
            <person name="Pangilinan J."/>
            <person name="Papanicolaou A."/>
            <person name="Barry K."/>
            <person name="LaButti K."/>
            <person name="Viragh M."/>
            <person name="Koriabine M."/>
            <person name="Yan M."/>
            <person name="Riley R."/>
            <person name="Champramary S."/>
            <person name="Plett K.L."/>
            <person name="Tsai I.J."/>
            <person name="Slot J."/>
            <person name="Sipos G."/>
            <person name="Plett J."/>
            <person name="Nagy L.G."/>
            <person name="Grigoriev I.V."/>
        </authorList>
    </citation>
    <scope>NUCLEOTIDE SEQUENCE</scope>
    <source>
        <strain evidence="2">ICMP 16352</strain>
    </source>
</reference>
<dbReference type="Proteomes" id="UP001175227">
    <property type="component" value="Unassembled WGS sequence"/>
</dbReference>
<dbReference type="AlphaFoldDB" id="A0AA39PVZ7"/>
<feature type="compositionally biased region" description="Low complexity" evidence="1">
    <location>
        <begin position="305"/>
        <end position="323"/>
    </location>
</feature>
<keyword evidence="3" id="KW-1185">Reference proteome</keyword>
<evidence type="ECO:0000313" key="3">
    <source>
        <dbReference type="Proteomes" id="UP001175227"/>
    </source>
</evidence>
<feature type="region of interest" description="Disordered" evidence="1">
    <location>
        <begin position="230"/>
        <end position="264"/>
    </location>
</feature>
<organism evidence="2 3">
    <name type="scientific">Armillaria novae-zelandiae</name>
    <dbReference type="NCBI Taxonomy" id="153914"/>
    <lineage>
        <taxon>Eukaryota</taxon>
        <taxon>Fungi</taxon>
        <taxon>Dikarya</taxon>
        <taxon>Basidiomycota</taxon>
        <taxon>Agaricomycotina</taxon>
        <taxon>Agaricomycetes</taxon>
        <taxon>Agaricomycetidae</taxon>
        <taxon>Agaricales</taxon>
        <taxon>Marasmiineae</taxon>
        <taxon>Physalacriaceae</taxon>
        <taxon>Armillaria</taxon>
    </lineage>
</organism>
<sequence>MATTPIRLKKRQGAIAFLTINKGLNVKLLQHDQLGSAAYKNEHSNPYHSPSVLCPRERSPGTLQQPWLPPRQKSSPQKTSRLDLAVSCSSQAIFSSSDATPIDPTTTSDHHANTSATATANVPLLRHNLGSVEFSTYTTTFTPLKTFFELTTRINDHDNIHALLSFNRANYEYYCSLSNVRCKKPFSYRRMYFVHLNATRSFESNAEVGPATTYSETSSVDITNPFDGENHVGTSSYPSERARLVPELPNRPVDSLSRSMSQSSRRAYEEEIARLRQEVLSQENRARYMDEQLELTHMGSPPPSYRSSFRSAVSRVSSSSPPSITFARD</sequence>
<gene>
    <name evidence="2" type="ORF">IW261DRAFT_1621298</name>
</gene>
<accession>A0AA39PVZ7</accession>
<feature type="compositionally biased region" description="Low complexity" evidence="1">
    <location>
        <begin position="255"/>
        <end position="264"/>
    </location>
</feature>
<proteinExistence type="predicted"/>
<evidence type="ECO:0000313" key="2">
    <source>
        <dbReference type="EMBL" id="KAK0491446.1"/>
    </source>
</evidence>